<dbReference type="PROSITE" id="PS50014">
    <property type="entry name" value="BROMODOMAIN_2"/>
    <property type="match status" value="2"/>
</dbReference>
<feature type="region of interest" description="Disordered" evidence="3">
    <location>
        <begin position="765"/>
        <end position="795"/>
    </location>
</feature>
<dbReference type="CDD" id="cd05500">
    <property type="entry name" value="Bromo_BDF1_2_I"/>
    <property type="match status" value="1"/>
</dbReference>
<dbReference type="Pfam" id="PF00439">
    <property type="entry name" value="Bromodomain"/>
    <property type="match status" value="2"/>
</dbReference>
<dbReference type="GO" id="GO:0006338">
    <property type="term" value="P:chromatin remodeling"/>
    <property type="evidence" value="ECO:0007669"/>
    <property type="project" value="TreeGrafter"/>
</dbReference>
<evidence type="ECO:0000313" key="7">
    <source>
        <dbReference type="Proteomes" id="UP000054007"/>
    </source>
</evidence>
<dbReference type="PANTHER" id="PTHR22880:SF225">
    <property type="entry name" value="BROMODOMAIN-CONTAINING PROTEIN BET-1-RELATED"/>
    <property type="match status" value="1"/>
</dbReference>
<sequence>MSLTVDPVTEDAIAPTGQEEKAGTAGPPAETDAAPDDGSNEVPDHEQDASAVFVEGQSDQEMGDASGAGTLEATTEPTVEPTRSPSPKPADDGVDITMSEEVHVNGVNGTNGHDVQMSEGDAQSPPETPALALQTPEASTSYVSPKLEQDTDGPPTKRPRVYSDADRASLAHVCRPRSVVTAAPNLLPQSATPPPASQESVPTPIPIPSTSAPAPAPSQASHSTTRGLTKTQHHFISNSIKNIKKQKDAGPFLAPVDPIALNIPHYPSIIPHPMDLGTIERKVASSNPARPDHNPSNPRYTSVDQFIDDVRLVFRNCLTFNGPDHQISHMARRLQEVFDRSMKHAPGPDDPTPRMPPPPPAKKAAPPRRLSHSSTARPDPPPAARPKREQLPPQKEVFLDPKKRKARSVDPLTLKQLNFCGKIIQELHRRQHFDYASAFYDPVGACCSISVCRRPNLFPDWVKMEIPSYPKIVKKPMDLGTMKRKLDAGEYPNASKFHDDFKLMIRNCFAFNPVGTPVCNMGVRTQQVFDEKWRQLPQAEPQLDDASDEDDDSDSDADYARAIMEVEMQIKNLQDKLQSLKSSKLAKDKKRKAERAARAQEENARARAAAAAAATPKPPRAPKAPKKSGSGGGGSLPKAPKRPAPEDDGALSFSQKKDLSEAIQQLDGVKLEKVIKIIHEGVPEIRDSTEEIEIEIDRLPGPVLTRLYNFVIRPSRPVAGKRSRHGKGTGTGGLKRKSMDEDVEAEKIRQLEQRMQMFEHTVNGAPIPSAVAAGGAGGSDSDSSSNSDSSGSDSE</sequence>
<feature type="compositionally biased region" description="Low complexity" evidence="3">
    <location>
        <begin position="769"/>
        <end position="795"/>
    </location>
</feature>
<feature type="region of interest" description="Disordered" evidence="3">
    <location>
        <begin position="718"/>
        <end position="742"/>
    </location>
</feature>
<evidence type="ECO:0000313" key="6">
    <source>
        <dbReference type="EMBL" id="KIY63671.1"/>
    </source>
</evidence>
<evidence type="ECO:0000256" key="3">
    <source>
        <dbReference type="SAM" id="MobiDB-lite"/>
    </source>
</evidence>
<dbReference type="Gene3D" id="1.20.1270.220">
    <property type="match status" value="1"/>
</dbReference>
<feature type="region of interest" description="Disordered" evidence="3">
    <location>
        <begin position="185"/>
        <end position="228"/>
    </location>
</feature>
<feature type="compositionally biased region" description="Pro residues" evidence="3">
    <location>
        <begin position="348"/>
        <end position="361"/>
    </location>
</feature>
<feature type="region of interest" description="Disordered" evidence="3">
    <location>
        <begin position="1"/>
        <end position="169"/>
    </location>
</feature>
<dbReference type="InterPro" id="IPR050935">
    <property type="entry name" value="Bromo_chromatin_reader"/>
</dbReference>
<dbReference type="InterPro" id="IPR038336">
    <property type="entry name" value="NET_sf"/>
</dbReference>
<keyword evidence="7" id="KW-1185">Reference proteome</keyword>
<feature type="region of interest" description="Disordered" evidence="3">
    <location>
        <begin position="581"/>
        <end position="655"/>
    </location>
</feature>
<dbReference type="AlphaFoldDB" id="A0A0D7B2D0"/>
<feature type="compositionally biased region" description="Low complexity" evidence="3">
    <location>
        <begin position="606"/>
        <end position="615"/>
    </location>
</feature>
<evidence type="ECO:0000259" key="4">
    <source>
        <dbReference type="PROSITE" id="PS50014"/>
    </source>
</evidence>
<feature type="compositionally biased region" description="Basic and acidic residues" evidence="3">
    <location>
        <begin position="594"/>
        <end position="605"/>
    </location>
</feature>
<feature type="domain" description="Bromo" evidence="4">
    <location>
        <begin position="431"/>
        <end position="519"/>
    </location>
</feature>
<feature type="compositionally biased region" description="Polar residues" evidence="3">
    <location>
        <begin position="72"/>
        <end position="85"/>
    </location>
</feature>
<dbReference type="PROSITE" id="PS51525">
    <property type="entry name" value="NET"/>
    <property type="match status" value="1"/>
</dbReference>
<organism evidence="6 7">
    <name type="scientific">Cylindrobasidium torrendii FP15055 ss-10</name>
    <dbReference type="NCBI Taxonomy" id="1314674"/>
    <lineage>
        <taxon>Eukaryota</taxon>
        <taxon>Fungi</taxon>
        <taxon>Dikarya</taxon>
        <taxon>Basidiomycota</taxon>
        <taxon>Agaricomycotina</taxon>
        <taxon>Agaricomycetes</taxon>
        <taxon>Agaricomycetidae</taxon>
        <taxon>Agaricales</taxon>
        <taxon>Marasmiineae</taxon>
        <taxon>Physalacriaceae</taxon>
        <taxon>Cylindrobasidium</taxon>
    </lineage>
</organism>
<name>A0A0D7B2D0_9AGAR</name>
<reference evidence="6 7" key="1">
    <citation type="journal article" date="2015" name="Fungal Genet. Biol.">
        <title>Evolution of novel wood decay mechanisms in Agaricales revealed by the genome sequences of Fistulina hepatica and Cylindrobasidium torrendii.</title>
        <authorList>
            <person name="Floudas D."/>
            <person name="Held B.W."/>
            <person name="Riley R."/>
            <person name="Nagy L.G."/>
            <person name="Koehler G."/>
            <person name="Ransdell A.S."/>
            <person name="Younus H."/>
            <person name="Chow J."/>
            <person name="Chiniquy J."/>
            <person name="Lipzen A."/>
            <person name="Tritt A."/>
            <person name="Sun H."/>
            <person name="Haridas S."/>
            <person name="LaButti K."/>
            <person name="Ohm R.A."/>
            <person name="Kues U."/>
            <person name="Blanchette R.A."/>
            <person name="Grigoriev I.V."/>
            <person name="Minto R.E."/>
            <person name="Hibbett D.S."/>
        </authorList>
    </citation>
    <scope>NUCLEOTIDE SEQUENCE [LARGE SCALE GENOMIC DNA]</scope>
    <source>
        <strain evidence="6 7">FP15055 ss-10</strain>
    </source>
</reference>
<dbReference type="GO" id="GO:0005634">
    <property type="term" value="C:nucleus"/>
    <property type="evidence" value="ECO:0007669"/>
    <property type="project" value="TreeGrafter"/>
</dbReference>
<feature type="region of interest" description="Disordered" evidence="3">
    <location>
        <begin position="342"/>
        <end position="398"/>
    </location>
</feature>
<gene>
    <name evidence="6" type="ORF">CYLTODRAFT_129352</name>
</gene>
<feature type="compositionally biased region" description="Low complexity" evidence="3">
    <location>
        <begin position="208"/>
        <end position="225"/>
    </location>
</feature>
<evidence type="ECO:0000259" key="5">
    <source>
        <dbReference type="PROSITE" id="PS51525"/>
    </source>
</evidence>
<feature type="domain" description="Bromo" evidence="4">
    <location>
        <begin position="244"/>
        <end position="328"/>
    </location>
</feature>
<dbReference type="GO" id="GO:0000785">
    <property type="term" value="C:chromatin"/>
    <property type="evidence" value="ECO:0007669"/>
    <property type="project" value="TreeGrafter"/>
</dbReference>
<dbReference type="PANTHER" id="PTHR22880">
    <property type="entry name" value="FALZ-RELATED BROMODOMAIN-CONTAINING PROTEINS"/>
    <property type="match status" value="1"/>
</dbReference>
<evidence type="ECO:0000256" key="1">
    <source>
        <dbReference type="ARBA" id="ARBA00023117"/>
    </source>
</evidence>
<dbReference type="InterPro" id="IPR001487">
    <property type="entry name" value="Bromodomain"/>
</dbReference>
<dbReference type="STRING" id="1314674.A0A0D7B2D0"/>
<dbReference type="InterPro" id="IPR036427">
    <property type="entry name" value="Bromodomain-like_sf"/>
</dbReference>
<dbReference type="Pfam" id="PF17035">
    <property type="entry name" value="BET"/>
    <property type="match status" value="1"/>
</dbReference>
<dbReference type="GO" id="GO:0006355">
    <property type="term" value="P:regulation of DNA-templated transcription"/>
    <property type="evidence" value="ECO:0007669"/>
    <property type="project" value="TreeGrafter"/>
</dbReference>
<dbReference type="Proteomes" id="UP000054007">
    <property type="component" value="Unassembled WGS sequence"/>
</dbReference>
<accession>A0A0D7B2D0</accession>
<protein>
    <submittedName>
        <fullName evidence="6">Bromodomain-containing protein</fullName>
    </submittedName>
</protein>
<feature type="domain" description="NET" evidence="5">
    <location>
        <begin position="641"/>
        <end position="722"/>
    </location>
</feature>
<dbReference type="Gene3D" id="1.20.920.10">
    <property type="entry name" value="Bromodomain-like"/>
    <property type="match status" value="2"/>
</dbReference>
<dbReference type="EMBL" id="KN880680">
    <property type="protein sequence ID" value="KIY63671.1"/>
    <property type="molecule type" value="Genomic_DNA"/>
</dbReference>
<dbReference type="SMART" id="SM00297">
    <property type="entry name" value="BROMO"/>
    <property type="match status" value="2"/>
</dbReference>
<dbReference type="PRINTS" id="PR00503">
    <property type="entry name" value="BROMODOMAIN"/>
</dbReference>
<dbReference type="SUPFAM" id="SSF47370">
    <property type="entry name" value="Bromodomain"/>
    <property type="match status" value="2"/>
</dbReference>
<keyword evidence="1 2" id="KW-0103">Bromodomain</keyword>
<proteinExistence type="predicted"/>
<dbReference type="OrthoDB" id="784962at2759"/>
<dbReference type="InterPro" id="IPR027353">
    <property type="entry name" value="NET_dom"/>
</dbReference>
<evidence type="ECO:0000256" key="2">
    <source>
        <dbReference type="PROSITE-ProRule" id="PRU00035"/>
    </source>
</evidence>